<evidence type="ECO:0000313" key="1">
    <source>
        <dbReference type="EMBL" id="RRJ92221.1"/>
    </source>
</evidence>
<dbReference type="Pfam" id="PF14125">
    <property type="entry name" value="DUF4292"/>
    <property type="match status" value="1"/>
</dbReference>
<name>A0A3P3WAM8_9FLAO</name>
<dbReference type="RefSeq" id="WP_125017412.1">
    <property type="nucleotide sequence ID" value="NZ_RQVQ01000006.1"/>
</dbReference>
<accession>A0A3P3WAM8</accession>
<gene>
    <name evidence="1" type="ORF">EG240_03330</name>
</gene>
<keyword evidence="2" id="KW-1185">Reference proteome</keyword>
<sequence length="274" mass="31349">MKKAILFFVLSTVLFSCKSKKNLTDNTTPNDSLTGETLIIKEEIKSSDKKENLTYLRAVNDHYALNKNFNTIQINADVEFKNKSFDESVSADIRIKKGETILITIKKFGFTGAKILITPKRVSYYEILNGTFYDGDFQFISKFLGTNLDYNQIENLLIGTSVFNLAEEELQTKVEDGVYKLYKNTDDLSLVFVLDGLARMKQEVIQQKGSADKLVIDYLSYQTKDEVLLPLNLLIRAIQKDETNLKVNYRKIDLNPEISFPYKIPNGSKEINFN</sequence>
<proteinExistence type="predicted"/>
<reference evidence="1 2" key="1">
    <citation type="submission" date="2018-11" db="EMBL/GenBank/DDBJ databases">
        <title>Flavobacterium sp. nov., YIM 102701-2 draft genome.</title>
        <authorList>
            <person name="Li G."/>
            <person name="Jiang Y."/>
        </authorList>
    </citation>
    <scope>NUCLEOTIDE SEQUENCE [LARGE SCALE GENOMIC DNA]</scope>
    <source>
        <strain evidence="1 2">YIM 102701-2</strain>
    </source>
</reference>
<dbReference type="OrthoDB" id="849114at2"/>
<dbReference type="PROSITE" id="PS51257">
    <property type="entry name" value="PROKAR_LIPOPROTEIN"/>
    <property type="match status" value="1"/>
</dbReference>
<dbReference type="AlphaFoldDB" id="A0A3P3WAM8"/>
<protein>
    <submittedName>
        <fullName evidence="1">DUF4292 domain-containing protein</fullName>
    </submittedName>
</protein>
<evidence type="ECO:0000313" key="2">
    <source>
        <dbReference type="Proteomes" id="UP000275719"/>
    </source>
</evidence>
<organism evidence="1 2">
    <name type="scientific">Paenimyroides tangerinum</name>
    <dbReference type="NCBI Taxonomy" id="2488728"/>
    <lineage>
        <taxon>Bacteria</taxon>
        <taxon>Pseudomonadati</taxon>
        <taxon>Bacteroidota</taxon>
        <taxon>Flavobacteriia</taxon>
        <taxon>Flavobacteriales</taxon>
        <taxon>Flavobacteriaceae</taxon>
        <taxon>Paenimyroides</taxon>
    </lineage>
</organism>
<dbReference type="EMBL" id="RQVQ01000006">
    <property type="protein sequence ID" value="RRJ92221.1"/>
    <property type="molecule type" value="Genomic_DNA"/>
</dbReference>
<dbReference type="Gene3D" id="2.50.20.10">
    <property type="entry name" value="Lipoprotein localisation LolA/LolB/LppX"/>
    <property type="match status" value="1"/>
</dbReference>
<dbReference type="Proteomes" id="UP000275719">
    <property type="component" value="Unassembled WGS sequence"/>
</dbReference>
<dbReference type="InterPro" id="IPR025634">
    <property type="entry name" value="DUF4292"/>
</dbReference>
<comment type="caution">
    <text evidence="1">The sequence shown here is derived from an EMBL/GenBank/DDBJ whole genome shotgun (WGS) entry which is preliminary data.</text>
</comment>